<evidence type="ECO:0000256" key="1">
    <source>
        <dbReference type="ARBA" id="ARBA00009502"/>
    </source>
</evidence>
<dbReference type="GO" id="GO:0042776">
    <property type="term" value="P:proton motive force-driven mitochondrial ATP synthesis"/>
    <property type="evidence" value="ECO:0007669"/>
    <property type="project" value="TreeGrafter"/>
</dbReference>
<proteinExistence type="inferred from homology"/>
<reference evidence="2" key="1">
    <citation type="submission" date="2021-01" db="UniProtKB">
        <authorList>
            <consortium name="EnsemblMetazoa"/>
        </authorList>
    </citation>
    <scope>IDENTIFICATION</scope>
</reference>
<dbReference type="GO" id="GO:0005743">
    <property type="term" value="C:mitochondrial inner membrane"/>
    <property type="evidence" value="ECO:0007669"/>
    <property type="project" value="InterPro"/>
</dbReference>
<evidence type="ECO:0000313" key="2">
    <source>
        <dbReference type="EnsemblMetazoa" id="XP_022652433"/>
    </source>
</evidence>
<comment type="similarity">
    <text evidence="1">Belongs to the eukaryotic ATPase epsilon family.</text>
</comment>
<organism evidence="2 3">
    <name type="scientific">Varroa destructor</name>
    <name type="common">Honeybee mite</name>
    <dbReference type="NCBI Taxonomy" id="109461"/>
    <lineage>
        <taxon>Eukaryota</taxon>
        <taxon>Metazoa</taxon>
        <taxon>Ecdysozoa</taxon>
        <taxon>Arthropoda</taxon>
        <taxon>Chelicerata</taxon>
        <taxon>Arachnida</taxon>
        <taxon>Acari</taxon>
        <taxon>Parasitiformes</taxon>
        <taxon>Mesostigmata</taxon>
        <taxon>Gamasina</taxon>
        <taxon>Dermanyssoidea</taxon>
        <taxon>Varroidae</taxon>
        <taxon>Varroa</taxon>
    </lineage>
</organism>
<dbReference type="SUPFAM" id="SSF48690">
    <property type="entry name" value="Epsilon subunit of mitochondrial F1F0-ATP synthase"/>
    <property type="match status" value="1"/>
</dbReference>
<dbReference type="CDD" id="cd12153">
    <property type="entry name" value="F1-ATPase_epsilon"/>
    <property type="match status" value="1"/>
</dbReference>
<dbReference type="GO" id="GO:0046933">
    <property type="term" value="F:proton-transporting ATP synthase activity, rotational mechanism"/>
    <property type="evidence" value="ECO:0007669"/>
    <property type="project" value="InterPro"/>
</dbReference>
<dbReference type="PANTHER" id="PTHR12448:SF0">
    <property type="entry name" value="ATP SYNTHASE SUBUNIT EPSILON, MITOCHONDRIAL"/>
    <property type="match status" value="1"/>
</dbReference>
<dbReference type="Pfam" id="PF04627">
    <property type="entry name" value="ATP-synt_Eps"/>
    <property type="match status" value="1"/>
</dbReference>
<dbReference type="InParanoid" id="A0A7M7JIL7"/>
<name>A0A7M7JIL7_VARDE</name>
<protein>
    <submittedName>
        <fullName evidence="2">Uncharacterized protein</fullName>
    </submittedName>
</protein>
<dbReference type="InterPro" id="IPR036742">
    <property type="entry name" value="ATP_synth_F1_esu_sf_mt"/>
</dbReference>
<dbReference type="EnsemblMetazoa" id="XM_022796698">
    <property type="protein sequence ID" value="XP_022652433"/>
    <property type="gene ID" value="LOC111246692"/>
</dbReference>
<evidence type="ECO:0000313" key="3">
    <source>
        <dbReference type="Proteomes" id="UP000594260"/>
    </source>
</evidence>
<dbReference type="Gene3D" id="1.10.1620.20">
    <property type="entry name" value="ATP synthase, F1 complex, epsilon subunit superfamily, mitochondrial"/>
    <property type="match status" value="1"/>
</dbReference>
<dbReference type="PANTHER" id="PTHR12448">
    <property type="entry name" value="ATP SYNTHASE EPSILON CHAIN, MITOCHONDRIAL"/>
    <property type="match status" value="1"/>
</dbReference>
<dbReference type="GO" id="GO:0045259">
    <property type="term" value="C:proton-transporting ATP synthase complex"/>
    <property type="evidence" value="ECO:0007669"/>
    <property type="project" value="InterPro"/>
</dbReference>
<dbReference type="RefSeq" id="XP_022652433.1">
    <property type="nucleotide sequence ID" value="XM_022796698.1"/>
</dbReference>
<sequence>MTYWRQAGITYLRFSSIASEAVKACIKKDAKAAMVFPSTIKKTNWKDGKPIRVPKPGKVPFSDLIRSFVYIPTHCRHTHSTLTRWNSYLENYL</sequence>
<dbReference type="AlphaFoldDB" id="A0A7M7JIL7"/>
<dbReference type="KEGG" id="vde:111246692"/>
<dbReference type="FunCoup" id="A0A7M7JIL7">
    <property type="interactions" value="773"/>
</dbReference>
<dbReference type="InterPro" id="IPR006721">
    <property type="entry name" value="ATP_synth_F1_esu_mt"/>
</dbReference>
<dbReference type="GeneID" id="111246692"/>
<dbReference type="Proteomes" id="UP000594260">
    <property type="component" value="Unplaced"/>
</dbReference>
<accession>A0A7M7JIL7</accession>
<dbReference type="OrthoDB" id="6504966at2759"/>
<keyword evidence="3" id="KW-1185">Reference proteome</keyword>